<evidence type="ECO:0000256" key="6">
    <source>
        <dbReference type="SAM" id="MobiDB-lite"/>
    </source>
</evidence>
<keyword evidence="10" id="KW-1185">Reference proteome</keyword>
<dbReference type="AlphaFoldDB" id="A0A0A2DN07"/>
<dbReference type="Proteomes" id="UP000030145">
    <property type="component" value="Unassembled WGS sequence"/>
</dbReference>
<evidence type="ECO:0008006" key="11">
    <source>
        <dbReference type="Google" id="ProtNLM"/>
    </source>
</evidence>
<feature type="region of interest" description="Disordered" evidence="6">
    <location>
        <begin position="100"/>
        <end position="121"/>
    </location>
</feature>
<feature type="domain" description="RNA polymerase sigma-70 region 2" evidence="7">
    <location>
        <begin position="26"/>
        <end position="93"/>
    </location>
</feature>
<dbReference type="GO" id="GO:0016987">
    <property type="term" value="F:sigma factor activity"/>
    <property type="evidence" value="ECO:0007669"/>
    <property type="project" value="UniProtKB-KW"/>
</dbReference>
<dbReference type="SUPFAM" id="SSF88946">
    <property type="entry name" value="Sigma2 domain of RNA polymerase sigma factors"/>
    <property type="match status" value="1"/>
</dbReference>
<accession>A0A0A2DN07</accession>
<keyword evidence="5" id="KW-0804">Transcription</keyword>
<evidence type="ECO:0000259" key="8">
    <source>
        <dbReference type="Pfam" id="PF08281"/>
    </source>
</evidence>
<comment type="caution">
    <text evidence="9">The sequence shown here is derived from an EMBL/GenBank/DDBJ whole genome shotgun (WGS) entry which is preliminary data.</text>
</comment>
<dbReference type="EMBL" id="JRVJ01000019">
    <property type="protein sequence ID" value="KGM18276.1"/>
    <property type="molecule type" value="Genomic_DNA"/>
</dbReference>
<gene>
    <name evidence="9" type="ORF">MA47_09345</name>
</gene>
<dbReference type="InterPro" id="IPR013325">
    <property type="entry name" value="RNA_pol_sigma_r2"/>
</dbReference>
<protein>
    <recommendedName>
        <fullName evidence="11">RNA polymerase sigma factor SigK</fullName>
    </recommendedName>
</protein>
<keyword evidence="3" id="KW-0731">Sigma factor</keyword>
<evidence type="ECO:0000256" key="3">
    <source>
        <dbReference type="ARBA" id="ARBA00023082"/>
    </source>
</evidence>
<evidence type="ECO:0000313" key="9">
    <source>
        <dbReference type="EMBL" id="KGM18276.1"/>
    </source>
</evidence>
<dbReference type="InterPro" id="IPR013324">
    <property type="entry name" value="RNA_pol_sigma_r3/r4-like"/>
</dbReference>
<dbReference type="NCBIfam" id="TIGR02937">
    <property type="entry name" value="sigma70-ECF"/>
    <property type="match status" value="1"/>
</dbReference>
<evidence type="ECO:0000259" key="7">
    <source>
        <dbReference type="Pfam" id="PF04542"/>
    </source>
</evidence>
<dbReference type="InterPro" id="IPR007627">
    <property type="entry name" value="RNA_pol_sigma70_r2"/>
</dbReference>
<sequence length="189" mass="20993">MKDSVEIESALLGRVSRGDKRAFEDLYRRLSGNVLGLAFYILNDRAAAEEVTQEVFVEIWRKAGDFDAGRGGAKSWVLRLTRSRAIDRLRSDRASQARDHRDFELNLANPGPASPADNAEAAAERAEIRQAIDDIGEPNRTAVILSYYQGLSHNEIAELNQIPLGTAKTRVRNGMKRLASLLSERGITQ</sequence>
<dbReference type="InterPro" id="IPR014284">
    <property type="entry name" value="RNA_pol_sigma-70_dom"/>
</dbReference>
<dbReference type="Pfam" id="PF04542">
    <property type="entry name" value="Sigma70_r2"/>
    <property type="match status" value="1"/>
</dbReference>
<dbReference type="InterPro" id="IPR039425">
    <property type="entry name" value="RNA_pol_sigma-70-like"/>
</dbReference>
<dbReference type="InterPro" id="IPR013249">
    <property type="entry name" value="RNA_pol_sigma70_r4_t2"/>
</dbReference>
<proteinExistence type="inferred from homology"/>
<evidence type="ECO:0000313" key="10">
    <source>
        <dbReference type="Proteomes" id="UP000030145"/>
    </source>
</evidence>
<dbReference type="Gene3D" id="1.10.10.10">
    <property type="entry name" value="Winged helix-like DNA-binding domain superfamily/Winged helix DNA-binding domain"/>
    <property type="match status" value="1"/>
</dbReference>
<evidence type="ECO:0000256" key="2">
    <source>
        <dbReference type="ARBA" id="ARBA00023015"/>
    </source>
</evidence>
<dbReference type="Pfam" id="PF08281">
    <property type="entry name" value="Sigma70_r4_2"/>
    <property type="match status" value="1"/>
</dbReference>
<keyword evidence="2" id="KW-0805">Transcription regulation</keyword>
<evidence type="ECO:0000256" key="1">
    <source>
        <dbReference type="ARBA" id="ARBA00010641"/>
    </source>
</evidence>
<comment type="similarity">
    <text evidence="1">Belongs to the sigma-70 factor family. ECF subfamily.</text>
</comment>
<feature type="domain" description="RNA polymerase sigma factor 70 region 4 type 2" evidence="8">
    <location>
        <begin position="126"/>
        <end position="178"/>
    </location>
</feature>
<dbReference type="GO" id="GO:0003677">
    <property type="term" value="F:DNA binding"/>
    <property type="evidence" value="ECO:0007669"/>
    <property type="project" value="UniProtKB-KW"/>
</dbReference>
<dbReference type="SUPFAM" id="SSF88659">
    <property type="entry name" value="Sigma3 and sigma4 domains of RNA polymerase sigma factors"/>
    <property type="match status" value="1"/>
</dbReference>
<dbReference type="PANTHER" id="PTHR43133">
    <property type="entry name" value="RNA POLYMERASE ECF-TYPE SIGMA FACTO"/>
    <property type="match status" value="1"/>
</dbReference>
<organism evidence="9 10">
    <name type="scientific">Corynebacterium auriscanis</name>
    <dbReference type="NCBI Taxonomy" id="99807"/>
    <lineage>
        <taxon>Bacteria</taxon>
        <taxon>Bacillati</taxon>
        <taxon>Actinomycetota</taxon>
        <taxon>Actinomycetes</taxon>
        <taxon>Mycobacteriales</taxon>
        <taxon>Corynebacteriaceae</taxon>
        <taxon>Corynebacterium</taxon>
    </lineage>
</organism>
<reference evidence="9 10" key="1">
    <citation type="submission" date="2014-10" db="EMBL/GenBank/DDBJ databases">
        <title>Whole Genome sequence of Corynebacterium auriscanis strain CIP 106629.</title>
        <authorList>
            <person name="Hassan S.S."/>
            <person name="Jamal S.B."/>
            <person name="Tiwari S."/>
            <person name="Oliveira L.D.C."/>
            <person name="Souza F."/>
            <person name="Mariano D.C."/>
            <person name="Almeida S."/>
            <person name="Dorella F."/>
            <person name="Pereira F."/>
            <person name="Carvalho A."/>
            <person name="Leal C.A."/>
            <person name="Soares S.D.C."/>
            <person name="Figueiredo H.C."/>
            <person name="Silva A."/>
            <person name="Azevedo V.A."/>
        </authorList>
    </citation>
    <scope>NUCLEOTIDE SEQUENCE [LARGE SCALE GENOMIC DNA]</scope>
    <source>
        <strain evidence="9 10">CIP 106629</strain>
    </source>
</reference>
<dbReference type="PANTHER" id="PTHR43133:SF62">
    <property type="entry name" value="RNA POLYMERASE SIGMA FACTOR SIGZ"/>
    <property type="match status" value="1"/>
</dbReference>
<dbReference type="GO" id="GO:0006352">
    <property type="term" value="P:DNA-templated transcription initiation"/>
    <property type="evidence" value="ECO:0007669"/>
    <property type="project" value="InterPro"/>
</dbReference>
<dbReference type="InterPro" id="IPR036388">
    <property type="entry name" value="WH-like_DNA-bd_sf"/>
</dbReference>
<dbReference type="GeneID" id="300552358"/>
<keyword evidence="4" id="KW-0238">DNA-binding</keyword>
<name>A0A0A2DN07_9CORY</name>
<evidence type="ECO:0000256" key="5">
    <source>
        <dbReference type="ARBA" id="ARBA00023163"/>
    </source>
</evidence>
<dbReference type="RefSeq" id="WP_035115610.1">
    <property type="nucleotide sequence ID" value="NZ_CP047046.1"/>
</dbReference>
<dbReference type="Gene3D" id="1.10.1740.10">
    <property type="match status" value="1"/>
</dbReference>
<evidence type="ECO:0000256" key="4">
    <source>
        <dbReference type="ARBA" id="ARBA00023125"/>
    </source>
</evidence>